<dbReference type="AlphaFoldDB" id="A0A2G9U1V6"/>
<sequence length="231" mass="25378">MCEEPISFQLLTTARDARHGAIWQPQESKTIVDNFYGLKPSTRDYLLKKFPALRTGLSGILVATVPATIVGIPGTAIPTIAPVRTTSASDRSSIEARSLVERAQSTLEKGVNPFPKPDLDQPLSDAFSEVLATPTPWKLSDLEPIFENINEFGTNTLSRCFINGYVTTSGCKEHTIRVAHILSDVLSAAAKLDPKTSTVKQMFNMDFIKAHSDPKQVLQLIQEYSAQAELF</sequence>
<accession>A0A2G9U1V6</accession>
<gene>
    <name evidence="1" type="ORF">TELCIR_14129</name>
</gene>
<keyword evidence="2" id="KW-1185">Reference proteome</keyword>
<organism evidence="1 2">
    <name type="scientific">Teladorsagia circumcincta</name>
    <name type="common">Brown stomach worm</name>
    <name type="synonym">Ostertagia circumcincta</name>
    <dbReference type="NCBI Taxonomy" id="45464"/>
    <lineage>
        <taxon>Eukaryota</taxon>
        <taxon>Metazoa</taxon>
        <taxon>Ecdysozoa</taxon>
        <taxon>Nematoda</taxon>
        <taxon>Chromadorea</taxon>
        <taxon>Rhabditida</taxon>
        <taxon>Rhabditina</taxon>
        <taxon>Rhabditomorpha</taxon>
        <taxon>Strongyloidea</taxon>
        <taxon>Trichostrongylidae</taxon>
        <taxon>Teladorsagia</taxon>
    </lineage>
</organism>
<reference evidence="1 2" key="1">
    <citation type="submission" date="2015-09" db="EMBL/GenBank/DDBJ databases">
        <title>Draft genome of the parasitic nematode Teladorsagia circumcincta isolate WARC Sus (inbred).</title>
        <authorList>
            <person name="Mitreva M."/>
        </authorList>
    </citation>
    <scope>NUCLEOTIDE SEQUENCE [LARGE SCALE GENOMIC DNA]</scope>
    <source>
        <strain evidence="1 2">S</strain>
    </source>
</reference>
<name>A0A2G9U1V6_TELCI</name>
<proteinExistence type="predicted"/>
<evidence type="ECO:0000313" key="2">
    <source>
        <dbReference type="Proteomes" id="UP000230423"/>
    </source>
</evidence>
<dbReference type="Proteomes" id="UP000230423">
    <property type="component" value="Unassembled WGS sequence"/>
</dbReference>
<evidence type="ECO:0000313" key="1">
    <source>
        <dbReference type="EMBL" id="PIO64249.1"/>
    </source>
</evidence>
<protein>
    <submittedName>
        <fullName evidence="1">Uncharacterized protein</fullName>
    </submittedName>
</protein>
<dbReference type="EMBL" id="KZ350078">
    <property type="protein sequence ID" value="PIO64249.1"/>
    <property type="molecule type" value="Genomic_DNA"/>
</dbReference>